<evidence type="ECO:0000256" key="2">
    <source>
        <dbReference type="ARBA" id="ARBA00022630"/>
    </source>
</evidence>
<dbReference type="InterPro" id="IPR023166">
    <property type="entry name" value="BaiN-like_dom_sf"/>
</dbReference>
<feature type="domain" description="RsdA/BaiN/AoA(So)-like insert" evidence="5">
    <location>
        <begin position="191"/>
        <end position="353"/>
    </location>
</feature>
<dbReference type="PRINTS" id="PR00411">
    <property type="entry name" value="PNDRDTASEI"/>
</dbReference>
<dbReference type="Gene3D" id="1.10.8.260">
    <property type="entry name" value="HI0933 insert domain-like"/>
    <property type="match status" value="1"/>
</dbReference>
<evidence type="ECO:0000313" key="6">
    <source>
        <dbReference type="EMBL" id="TQQ84463.1"/>
    </source>
</evidence>
<keyword evidence="3" id="KW-0274">FAD</keyword>
<evidence type="ECO:0000259" key="4">
    <source>
        <dbReference type="Pfam" id="PF03486"/>
    </source>
</evidence>
<gene>
    <name evidence="6" type="ORF">EXD82_06565</name>
</gene>
<protein>
    <submittedName>
        <fullName evidence="6">NAD(P)/FAD-dependent oxidoreductase</fullName>
    </submittedName>
</protein>
<dbReference type="PANTHER" id="PTHR42887:SF2">
    <property type="entry name" value="OS12G0638800 PROTEIN"/>
    <property type="match status" value="1"/>
</dbReference>
<name>A0A544QUU3_9FIRM</name>
<dbReference type="PANTHER" id="PTHR42887">
    <property type="entry name" value="OS12G0638800 PROTEIN"/>
    <property type="match status" value="1"/>
</dbReference>
<dbReference type="OrthoDB" id="9773233at2"/>
<keyword evidence="2" id="KW-0285">Flavoprotein</keyword>
<dbReference type="Gene3D" id="2.40.30.10">
    <property type="entry name" value="Translation factors"/>
    <property type="match status" value="1"/>
</dbReference>
<dbReference type="InterPro" id="IPR055178">
    <property type="entry name" value="RsdA/BaiN/AoA(So)-like_dom"/>
</dbReference>
<dbReference type="RefSeq" id="WP_142536122.1">
    <property type="nucleotide sequence ID" value="NZ_SGJB01000010.1"/>
</dbReference>
<proteinExistence type="predicted"/>
<dbReference type="Gene3D" id="3.50.50.60">
    <property type="entry name" value="FAD/NAD(P)-binding domain"/>
    <property type="match status" value="1"/>
</dbReference>
<dbReference type="InterPro" id="IPR057661">
    <property type="entry name" value="RsdA/BaiN/AoA(So)_Rossmann"/>
</dbReference>
<evidence type="ECO:0000259" key="5">
    <source>
        <dbReference type="Pfam" id="PF22780"/>
    </source>
</evidence>
<dbReference type="PRINTS" id="PR00368">
    <property type="entry name" value="FADPNR"/>
</dbReference>
<evidence type="ECO:0000313" key="7">
    <source>
        <dbReference type="Proteomes" id="UP000317863"/>
    </source>
</evidence>
<organism evidence="6 7">
    <name type="scientific">Peptacetobacter hominis</name>
    <dbReference type="NCBI Taxonomy" id="2743610"/>
    <lineage>
        <taxon>Bacteria</taxon>
        <taxon>Bacillati</taxon>
        <taxon>Bacillota</taxon>
        <taxon>Clostridia</taxon>
        <taxon>Peptostreptococcales</taxon>
        <taxon>Peptostreptococcaceae</taxon>
        <taxon>Peptacetobacter</taxon>
    </lineage>
</organism>
<dbReference type="InterPro" id="IPR004792">
    <property type="entry name" value="BaiN-like"/>
</dbReference>
<dbReference type="Proteomes" id="UP000317863">
    <property type="component" value="Unassembled WGS sequence"/>
</dbReference>
<dbReference type="InterPro" id="IPR036188">
    <property type="entry name" value="FAD/NAD-bd_sf"/>
</dbReference>
<dbReference type="EMBL" id="SGJB01000010">
    <property type="protein sequence ID" value="TQQ84463.1"/>
    <property type="molecule type" value="Genomic_DNA"/>
</dbReference>
<dbReference type="Pfam" id="PF22780">
    <property type="entry name" value="HI0933_like_1st"/>
    <property type="match status" value="1"/>
</dbReference>
<keyword evidence="7" id="KW-1185">Reference proteome</keyword>
<sequence>MKNIVVIGAGPAGMMAAYSAAENGNFVTIIEKNNRVGRKLLITGKGRCNLTNACEIEELIENVTTNNRFLYSSFYTFTNTDVMDIFERYGVKLKVERGNRVFPESDRAMDVVDAMYRMINHKNIKLMTDTSVKEIKTKDNHVKSVVLKNGKEIHADSVILATGGASYKRTGSTGDGYKIAKKLGHTIVDIKPSLVGMEIIENYSERLSGLNLRNISISVYDKRNKKIYEDFGEMEFHDYGIDGPVIKSASCIMKDISKESYKINLDLKPALNDEKLDKRIQRDFQKYINKRFSESLKDLLPSKLIPIIVELSGINPKTMVNSITREERKNLVKAIKNMTLTVKRYRPIEEAIVTSGGIKTSEINSSTMESKIVQGLFFAGEIIDVDAYTGGFNLQIAFSTGYLAGMNA</sequence>
<accession>A0A544QUU3</accession>
<dbReference type="SUPFAM" id="SSF160996">
    <property type="entry name" value="HI0933 insert domain-like"/>
    <property type="match status" value="1"/>
</dbReference>
<evidence type="ECO:0000256" key="3">
    <source>
        <dbReference type="ARBA" id="ARBA00022827"/>
    </source>
</evidence>
<dbReference type="NCBIfam" id="TIGR00275">
    <property type="entry name" value="aminoacetone oxidase family FAD-binding enzyme"/>
    <property type="match status" value="1"/>
</dbReference>
<comment type="cofactor">
    <cofactor evidence="1">
        <name>FAD</name>
        <dbReference type="ChEBI" id="CHEBI:57692"/>
    </cofactor>
</comment>
<feature type="domain" description="RsdA/BaiN/AoA(So)-like Rossmann fold-like" evidence="4">
    <location>
        <begin position="3"/>
        <end position="406"/>
    </location>
</feature>
<dbReference type="SUPFAM" id="SSF51905">
    <property type="entry name" value="FAD/NAD(P)-binding domain"/>
    <property type="match status" value="1"/>
</dbReference>
<comment type="caution">
    <text evidence="6">The sequence shown here is derived from an EMBL/GenBank/DDBJ whole genome shotgun (WGS) entry which is preliminary data.</text>
</comment>
<dbReference type="Pfam" id="PF03486">
    <property type="entry name" value="HI0933_like"/>
    <property type="match status" value="1"/>
</dbReference>
<evidence type="ECO:0000256" key="1">
    <source>
        <dbReference type="ARBA" id="ARBA00001974"/>
    </source>
</evidence>
<dbReference type="AlphaFoldDB" id="A0A544QUU3"/>
<reference evidence="6 7" key="1">
    <citation type="submission" date="2019-02" db="EMBL/GenBank/DDBJ databases">
        <title>Peptostreptococcaceae bacterium ZHW00191 nov., a new bacterium isolated from the human gut.</title>
        <authorList>
            <person name="Zhou H.-W."/>
            <person name="Chen X.-J."/>
        </authorList>
    </citation>
    <scope>NUCLEOTIDE SEQUENCE [LARGE SCALE GENOMIC DNA]</scope>
    <source>
        <strain evidence="6 7">ZHW00191</strain>
    </source>
</reference>